<dbReference type="PROSITE" id="PS50088">
    <property type="entry name" value="ANK_REPEAT"/>
    <property type="match status" value="1"/>
</dbReference>
<dbReference type="InterPro" id="IPR002110">
    <property type="entry name" value="Ankyrin_rpt"/>
</dbReference>
<evidence type="ECO:0000256" key="1">
    <source>
        <dbReference type="ARBA" id="ARBA00022737"/>
    </source>
</evidence>
<protein>
    <recommendedName>
        <fullName evidence="6">Ankyrin</fullName>
    </recommendedName>
</protein>
<gene>
    <name evidence="4" type="ORF">B0T18DRAFT_302470</name>
</gene>
<dbReference type="SMART" id="SM00248">
    <property type="entry name" value="ANK"/>
    <property type="match status" value="2"/>
</dbReference>
<comment type="caution">
    <text evidence="4">The sequence shown here is derived from an EMBL/GenBank/DDBJ whole genome shotgun (WGS) entry which is preliminary data.</text>
</comment>
<reference evidence="4" key="1">
    <citation type="submission" date="2023-06" db="EMBL/GenBank/DDBJ databases">
        <title>Genome-scale phylogeny and comparative genomics of the fungal order Sordariales.</title>
        <authorList>
            <consortium name="Lawrence Berkeley National Laboratory"/>
            <person name="Hensen N."/>
            <person name="Bonometti L."/>
            <person name="Westerberg I."/>
            <person name="Brannstrom I.O."/>
            <person name="Guillou S."/>
            <person name="Cros-Aarteil S."/>
            <person name="Calhoun S."/>
            <person name="Haridas S."/>
            <person name="Kuo A."/>
            <person name="Mondo S."/>
            <person name="Pangilinan J."/>
            <person name="Riley R."/>
            <person name="LaButti K."/>
            <person name="Andreopoulos B."/>
            <person name="Lipzen A."/>
            <person name="Chen C."/>
            <person name="Yanf M."/>
            <person name="Daum C."/>
            <person name="Ng V."/>
            <person name="Clum A."/>
            <person name="Steindorff A."/>
            <person name="Ohm R."/>
            <person name="Martin F."/>
            <person name="Silar P."/>
            <person name="Natvig D."/>
            <person name="Lalanne C."/>
            <person name="Gautier V."/>
            <person name="Ament-velasquez S.L."/>
            <person name="Kruys A."/>
            <person name="Hutchinson M.I."/>
            <person name="Powell A.J."/>
            <person name="Barry K."/>
            <person name="Miller A.N."/>
            <person name="Grigoriev I.V."/>
            <person name="Debuchy R."/>
            <person name="Gladieux P."/>
            <person name="Thoren M.H."/>
            <person name="Johannesson H."/>
        </authorList>
    </citation>
    <scope>NUCLEOTIDE SEQUENCE</scope>
    <source>
        <strain evidence="4">SMH3187-1</strain>
    </source>
</reference>
<dbReference type="Pfam" id="PF12796">
    <property type="entry name" value="Ank_2"/>
    <property type="match status" value="1"/>
</dbReference>
<dbReference type="PROSITE" id="PS50297">
    <property type="entry name" value="ANK_REP_REGION"/>
    <property type="match status" value="1"/>
</dbReference>
<proteinExistence type="predicted"/>
<name>A0AA40F9J1_9PEZI</name>
<keyword evidence="1" id="KW-0677">Repeat</keyword>
<evidence type="ECO:0000256" key="3">
    <source>
        <dbReference type="PROSITE-ProRule" id="PRU00023"/>
    </source>
</evidence>
<dbReference type="InterPro" id="IPR036770">
    <property type="entry name" value="Ankyrin_rpt-contain_sf"/>
</dbReference>
<dbReference type="Proteomes" id="UP001172155">
    <property type="component" value="Unassembled WGS sequence"/>
</dbReference>
<organism evidence="4 5">
    <name type="scientific">Schizothecium vesticola</name>
    <dbReference type="NCBI Taxonomy" id="314040"/>
    <lineage>
        <taxon>Eukaryota</taxon>
        <taxon>Fungi</taxon>
        <taxon>Dikarya</taxon>
        <taxon>Ascomycota</taxon>
        <taxon>Pezizomycotina</taxon>
        <taxon>Sordariomycetes</taxon>
        <taxon>Sordariomycetidae</taxon>
        <taxon>Sordariales</taxon>
        <taxon>Schizotheciaceae</taxon>
        <taxon>Schizothecium</taxon>
    </lineage>
</organism>
<accession>A0AA40F9J1</accession>
<dbReference type="AlphaFoldDB" id="A0AA40F9J1"/>
<keyword evidence="2 3" id="KW-0040">ANK repeat</keyword>
<dbReference type="PANTHER" id="PTHR24201">
    <property type="entry name" value="ANK_REP_REGION DOMAIN-CONTAINING PROTEIN"/>
    <property type="match status" value="1"/>
</dbReference>
<sequence>MAITDAESRHISVLAGEGDLPKLRAAVQALALREALCPADVLITCKDDYHQTAAHIAAKGGQARSIETLADILATEEKKAVFFNMPNRFSGDRPVHTAMRHGYLEVLKVLVRHGADPTLPNRFGDKVMDYPGDYEQDEVRRIVEGF</sequence>
<keyword evidence="5" id="KW-1185">Reference proteome</keyword>
<feature type="repeat" description="ANK" evidence="3">
    <location>
        <begin position="90"/>
        <end position="122"/>
    </location>
</feature>
<dbReference type="SUPFAM" id="SSF48403">
    <property type="entry name" value="Ankyrin repeat"/>
    <property type="match status" value="1"/>
</dbReference>
<evidence type="ECO:0008006" key="6">
    <source>
        <dbReference type="Google" id="ProtNLM"/>
    </source>
</evidence>
<dbReference type="EMBL" id="JAUKUD010000001">
    <property type="protein sequence ID" value="KAK0753717.1"/>
    <property type="molecule type" value="Genomic_DNA"/>
</dbReference>
<evidence type="ECO:0000313" key="5">
    <source>
        <dbReference type="Proteomes" id="UP001172155"/>
    </source>
</evidence>
<dbReference type="Gene3D" id="1.25.40.20">
    <property type="entry name" value="Ankyrin repeat-containing domain"/>
    <property type="match status" value="1"/>
</dbReference>
<evidence type="ECO:0000256" key="2">
    <source>
        <dbReference type="ARBA" id="ARBA00023043"/>
    </source>
</evidence>
<feature type="non-terminal residue" evidence="4">
    <location>
        <position position="1"/>
    </location>
</feature>
<dbReference type="InterPro" id="IPR050776">
    <property type="entry name" value="Ank_Repeat/CDKN_Inhibitor"/>
</dbReference>
<evidence type="ECO:0000313" key="4">
    <source>
        <dbReference type="EMBL" id="KAK0753717.1"/>
    </source>
</evidence>